<dbReference type="AlphaFoldDB" id="X1UFJ8"/>
<name>X1UFJ8_9ZZZZ</name>
<sequence length="31" mass="3612">RSERIRSMGKESRAIMEAKTGGNQKIRNPFY</sequence>
<proteinExistence type="predicted"/>
<evidence type="ECO:0000313" key="1">
    <source>
        <dbReference type="EMBL" id="GAJ16283.1"/>
    </source>
</evidence>
<comment type="caution">
    <text evidence="1">The sequence shown here is derived from an EMBL/GenBank/DDBJ whole genome shotgun (WGS) entry which is preliminary data.</text>
</comment>
<protein>
    <submittedName>
        <fullName evidence="1">Uncharacterized protein</fullName>
    </submittedName>
</protein>
<reference evidence="1" key="1">
    <citation type="journal article" date="2014" name="Front. Microbiol.">
        <title>High frequency of phylogenetically diverse reductive dehalogenase-homologous genes in deep subseafloor sedimentary metagenomes.</title>
        <authorList>
            <person name="Kawai M."/>
            <person name="Futagami T."/>
            <person name="Toyoda A."/>
            <person name="Takaki Y."/>
            <person name="Nishi S."/>
            <person name="Hori S."/>
            <person name="Arai W."/>
            <person name="Tsubouchi T."/>
            <person name="Morono Y."/>
            <person name="Uchiyama I."/>
            <person name="Ito T."/>
            <person name="Fujiyama A."/>
            <person name="Inagaki F."/>
            <person name="Takami H."/>
        </authorList>
    </citation>
    <scope>NUCLEOTIDE SEQUENCE</scope>
    <source>
        <strain evidence="1">Expedition CK06-06</strain>
    </source>
</reference>
<dbReference type="EMBL" id="BARW01042621">
    <property type="protein sequence ID" value="GAJ16283.1"/>
    <property type="molecule type" value="Genomic_DNA"/>
</dbReference>
<accession>X1UFJ8</accession>
<organism evidence="1">
    <name type="scientific">marine sediment metagenome</name>
    <dbReference type="NCBI Taxonomy" id="412755"/>
    <lineage>
        <taxon>unclassified sequences</taxon>
        <taxon>metagenomes</taxon>
        <taxon>ecological metagenomes</taxon>
    </lineage>
</organism>
<gene>
    <name evidence="1" type="ORF">S12H4_63039</name>
</gene>
<feature type="non-terminal residue" evidence="1">
    <location>
        <position position="1"/>
    </location>
</feature>